<protein>
    <submittedName>
        <fullName evidence="1">Uncharacterized protein</fullName>
    </submittedName>
</protein>
<dbReference type="KEGG" id="ela:UCREL1_6367"/>
<accession>M7SR09</accession>
<organism evidence="1 2">
    <name type="scientific">Eutypa lata (strain UCR-EL1)</name>
    <name type="common">Grapevine dieback disease fungus</name>
    <name type="synonym">Eutypa armeniacae</name>
    <dbReference type="NCBI Taxonomy" id="1287681"/>
    <lineage>
        <taxon>Eukaryota</taxon>
        <taxon>Fungi</taxon>
        <taxon>Dikarya</taxon>
        <taxon>Ascomycota</taxon>
        <taxon>Pezizomycotina</taxon>
        <taxon>Sordariomycetes</taxon>
        <taxon>Xylariomycetidae</taxon>
        <taxon>Xylariales</taxon>
        <taxon>Diatrypaceae</taxon>
        <taxon>Eutypa</taxon>
    </lineage>
</organism>
<dbReference type="OrthoDB" id="4525115at2759"/>
<dbReference type="HOGENOM" id="CLU_2831198_0_0_1"/>
<proteinExistence type="predicted"/>
<evidence type="ECO:0000313" key="1">
    <source>
        <dbReference type="EMBL" id="EMR66647.1"/>
    </source>
</evidence>
<gene>
    <name evidence="1" type="ORF">UCREL1_6367</name>
</gene>
<dbReference type="AlphaFoldDB" id="M7SR09"/>
<name>M7SR09_EUTLA</name>
<dbReference type="Proteomes" id="UP000012174">
    <property type="component" value="Unassembled WGS sequence"/>
</dbReference>
<keyword evidence="2" id="KW-1185">Reference proteome</keyword>
<dbReference type="EMBL" id="KB706608">
    <property type="protein sequence ID" value="EMR66647.1"/>
    <property type="molecule type" value="Genomic_DNA"/>
</dbReference>
<reference evidence="2" key="1">
    <citation type="journal article" date="2013" name="Genome Announc.">
        <title>Draft genome sequence of the grapevine dieback fungus Eutypa lata UCR-EL1.</title>
        <authorList>
            <person name="Blanco-Ulate B."/>
            <person name="Rolshausen P.E."/>
            <person name="Cantu D."/>
        </authorList>
    </citation>
    <scope>NUCLEOTIDE SEQUENCE [LARGE SCALE GENOMIC DNA]</scope>
    <source>
        <strain evidence="2">UCR-EL1</strain>
    </source>
</reference>
<evidence type="ECO:0000313" key="2">
    <source>
        <dbReference type="Proteomes" id="UP000012174"/>
    </source>
</evidence>
<sequence>MSTTGKWQDPKLLKDLSAVLFTVLGPIPTDKQETVVTYLQERGHNIGWEAIRTTIFLSSPGAIMNT</sequence>